<feature type="transmembrane region" description="Helical" evidence="1">
    <location>
        <begin position="1779"/>
        <end position="1800"/>
    </location>
</feature>
<comment type="caution">
    <text evidence="3">The sequence shown here is derived from an EMBL/GenBank/DDBJ whole genome shotgun (WGS) entry which is preliminary data.</text>
</comment>
<keyword evidence="4" id="KW-1185">Reference proteome</keyword>
<evidence type="ECO:0000313" key="3">
    <source>
        <dbReference type="EMBL" id="OMJ74912.1"/>
    </source>
</evidence>
<feature type="signal peptide" evidence="2">
    <location>
        <begin position="1"/>
        <end position="18"/>
    </location>
</feature>
<evidence type="ECO:0000256" key="1">
    <source>
        <dbReference type="SAM" id="Phobius"/>
    </source>
</evidence>
<evidence type="ECO:0000256" key="2">
    <source>
        <dbReference type="SAM" id="SignalP"/>
    </source>
</evidence>
<evidence type="ECO:0000313" key="4">
    <source>
        <dbReference type="Proteomes" id="UP000187209"/>
    </source>
</evidence>
<keyword evidence="1" id="KW-1133">Transmembrane helix</keyword>
<proteinExistence type="predicted"/>
<feature type="chain" id="PRO_5012548638" description="Ig-like domain-containing protein" evidence="2">
    <location>
        <begin position="19"/>
        <end position="1942"/>
    </location>
</feature>
<dbReference type="Proteomes" id="UP000187209">
    <property type="component" value="Unassembled WGS sequence"/>
</dbReference>
<sequence length="1942" mass="221781">MFWLYLLKLVLIEANSLGFITFSNFGQNYKGIIQLYDSNNQTLSLNSVTIFIFTRPSTTSEGSGSRHSTKSGQVTFFLSLWCEGVYEIVAQSPGYTEALSPLVNITDDQCYPLTINITQISLDLFSVSIDLRFDYFGTLFTSCDFEIVEIQGESYNGVNYQSQAAGFTNFYISFNHNGKFKFVAIGNEYYSRYFEIDYNLTETNLLYLKSQFLVEAPTIVTKPFSILVEVFQDSTLTIKSLNDFYPISLITTPTSSFLFPQDFILTTNGEVIFTNLSLNLTGSCSIIAYSPNIISSFSPIFTLNSITIDFSFSPKKPLYREDIFSLTISLYIKTTLYTYDSYTIDLQVYPNTNLLGNSIGNTTNGVYTFNNLQMSSFNTFRFLGYVYGYASFSDYVIISPYAYVNISDLIIEPNVPFSFSLFFYEDPDLTILYTETRPKFTLRVQPGNTFICSNAIFGSSNKLCQSTTLKKPGFYTFQLDIKYNILNANNITIKGYSNTKYSPIVNIIQPINPNDNINAVVTVYQDKTLQISYDQMDFIINEIQIDYNENDVVTEKTFSGVAYMENLTVKGLGDIVLMYTSDFLFPSLSFLKLKAYLNIEPVGEYPSNAETQYSIIVSAYKNYEKTILYPLKSCNFYIELDPLGDMTEWNCNVNDEGKILISDFYIVSPGTYSFIVYNDEFYFDAFSYNFNVTSTKNVFGVTISQSFGVKIIGTDFDIKVLLTDRTGELIKNPVQVFLVSLNFELKEFKLIYTENGEAHFNLIMRYPGKYIITALTDNDSPLATYNNITVHIIDPLCVRSDENDICLKCIDNAVIVYQVCMCEENSYWNQSIKACVCKETYISYDGHCVPCKNFLNSEDALSFYSEDYSSIYINFSYPITSNDTMNCINIISLPPSLADYIIDCIWVTSQQILLKSNSQLPPLNSYIKILKPLTSENASCSLFDNNIEILIQNLYPLPLPIIKFQAPSTYSISCSKSNLVISSIKNPDYSYKWSLISDPKNPNLTNELSNETSYILIIPKNLLYNGTYNFTLTVLSAKYKTQAYQTLQILITNTINLEINFNTGPEVSIKPNDYLYIKAIVVNNCGIDEVPIFSWRIISSLGLDQSKELDYNGDTALIESKYLNTGQDYIVTVTARIGDYPDNTFYSILHVLEQDLVVRFNRESGTIGLDFDLEIGVYVEDPDNKESVIDLEWKCYEGNKHCLDKYGEKIIDKGKYPWVIVDKDKLRNGALYSFTCTASTSKKSKSITVDIKIESSIIGKLEIISPDNPIIEKSPILITCQLTNISISDLIWSSSANFPIVSSNYGTKSILKLLPEYLKPAEKCEISASIHNKNLTTYTYISRNPIPTCSSLISTKLNAKWSLTAKNCISQISNLKYQYGFIDNLEKTHWSTEEILLDTISLYGINNATNAVVKVCDSSGCNYYYTKLNSGRERSVDEGLSFEEDIKNTSSVPDLIVFYLKNFNQEDFKGIFKAFKEFFNKKNYDEARFYVFLDCLMAFRPYTYLLTSDQAKDFIKLIILALNEYNNEIESDLVEDIINIVYAVEDRITSEIILEVFEYLNIYNSLNILPGNKNYYYSDVILYNTRFTNTNILNIDESSFKFDSSSILNETIVYDFYFAKYIHQINNEIVLQASLYALGAYDDYSNFKIKNREKIYLGNIVILFKQERSEKFLSYSCASLDNKYWYNSKCILSVSDTDISISLSKTTSVSIQLHTISQCSSRNLISITLAITSFVTLLFSIIFLVYDKNSQNNLVIPRQIYSIASLLSSQMQSKRAFTIFYLNVLSTFLLAYLGIFLKIFKNKEKYIVYLSAGLSCFFILEILSVSLLYFKLKLFDKVYGKLALWISCLIFIGVCFFLALYMSDCSEEDKIWIIIWGIVFFIHSVFIEGIYGAAVNCYLNRKVQQRRTIDESVEIVVLDENYNKEGKKIDEVEEEEKTFDNK</sequence>
<protein>
    <recommendedName>
        <fullName evidence="5">Ig-like domain-containing protein</fullName>
    </recommendedName>
</protein>
<keyword evidence="1" id="KW-0472">Membrane</keyword>
<organism evidence="3 4">
    <name type="scientific">Stentor coeruleus</name>
    <dbReference type="NCBI Taxonomy" id="5963"/>
    <lineage>
        <taxon>Eukaryota</taxon>
        <taxon>Sar</taxon>
        <taxon>Alveolata</taxon>
        <taxon>Ciliophora</taxon>
        <taxon>Postciliodesmatophora</taxon>
        <taxon>Heterotrichea</taxon>
        <taxon>Heterotrichida</taxon>
        <taxon>Stentoridae</taxon>
        <taxon>Stentor</taxon>
    </lineage>
</organism>
<keyword evidence="2" id="KW-0732">Signal</keyword>
<keyword evidence="1" id="KW-0812">Transmembrane</keyword>
<dbReference type="EMBL" id="MPUH01000721">
    <property type="protein sequence ID" value="OMJ74912.1"/>
    <property type="molecule type" value="Genomic_DNA"/>
</dbReference>
<evidence type="ECO:0008006" key="5">
    <source>
        <dbReference type="Google" id="ProtNLM"/>
    </source>
</evidence>
<feature type="transmembrane region" description="Helical" evidence="1">
    <location>
        <begin position="1873"/>
        <end position="1899"/>
    </location>
</feature>
<feature type="transmembrane region" description="Helical" evidence="1">
    <location>
        <begin position="1724"/>
        <end position="1746"/>
    </location>
</feature>
<feature type="transmembrane region" description="Helical" evidence="1">
    <location>
        <begin position="1806"/>
        <end position="1830"/>
    </location>
</feature>
<gene>
    <name evidence="3" type="ORF">SteCoe_26050</name>
</gene>
<feature type="transmembrane region" description="Helical" evidence="1">
    <location>
        <begin position="1842"/>
        <end position="1861"/>
    </location>
</feature>
<reference evidence="3 4" key="1">
    <citation type="submission" date="2016-11" db="EMBL/GenBank/DDBJ databases">
        <title>The macronuclear genome of Stentor coeruleus: a giant cell with tiny introns.</title>
        <authorList>
            <person name="Slabodnick M."/>
            <person name="Ruby J.G."/>
            <person name="Reiff S.B."/>
            <person name="Swart E.C."/>
            <person name="Gosai S."/>
            <person name="Prabakaran S."/>
            <person name="Witkowska E."/>
            <person name="Larue G.E."/>
            <person name="Fisher S."/>
            <person name="Freeman R.M."/>
            <person name="Gunawardena J."/>
            <person name="Chu W."/>
            <person name="Stover N.A."/>
            <person name="Gregory B.D."/>
            <person name="Nowacki M."/>
            <person name="Derisi J."/>
            <person name="Roy S.W."/>
            <person name="Marshall W.F."/>
            <person name="Sood P."/>
        </authorList>
    </citation>
    <scope>NUCLEOTIDE SEQUENCE [LARGE SCALE GENOMIC DNA]</scope>
    <source>
        <strain evidence="3">WM001</strain>
    </source>
</reference>
<name>A0A1R2BDS5_9CILI</name>
<accession>A0A1R2BDS5</accession>